<dbReference type="AlphaFoldDB" id="A0AAN8P3Y0"/>
<proteinExistence type="predicted"/>
<feature type="non-terminal residue" evidence="1">
    <location>
        <position position="59"/>
    </location>
</feature>
<name>A0AAN8P3Y0_POLSC</name>
<reference evidence="1 2" key="1">
    <citation type="submission" date="2023-10" db="EMBL/GenBank/DDBJ databases">
        <title>Genomes of two closely related lineages of the louse Polyplax serrata with different host specificities.</title>
        <authorList>
            <person name="Martinu J."/>
            <person name="Tarabai H."/>
            <person name="Stefka J."/>
            <person name="Hypsa V."/>
        </authorList>
    </citation>
    <scope>NUCLEOTIDE SEQUENCE [LARGE SCALE GENOMIC DNA]</scope>
    <source>
        <strain evidence="1">HR10_N</strain>
    </source>
</reference>
<dbReference type="EMBL" id="JAWJWE010000040">
    <property type="protein sequence ID" value="KAK6619758.1"/>
    <property type="molecule type" value="Genomic_DNA"/>
</dbReference>
<dbReference type="Proteomes" id="UP001372834">
    <property type="component" value="Unassembled WGS sequence"/>
</dbReference>
<feature type="non-terminal residue" evidence="1">
    <location>
        <position position="1"/>
    </location>
</feature>
<organism evidence="1 2">
    <name type="scientific">Polyplax serrata</name>
    <name type="common">Common mouse louse</name>
    <dbReference type="NCBI Taxonomy" id="468196"/>
    <lineage>
        <taxon>Eukaryota</taxon>
        <taxon>Metazoa</taxon>
        <taxon>Ecdysozoa</taxon>
        <taxon>Arthropoda</taxon>
        <taxon>Hexapoda</taxon>
        <taxon>Insecta</taxon>
        <taxon>Pterygota</taxon>
        <taxon>Neoptera</taxon>
        <taxon>Paraneoptera</taxon>
        <taxon>Psocodea</taxon>
        <taxon>Troctomorpha</taxon>
        <taxon>Phthiraptera</taxon>
        <taxon>Anoplura</taxon>
        <taxon>Polyplacidae</taxon>
        <taxon>Polyplax</taxon>
    </lineage>
</organism>
<evidence type="ECO:0000313" key="1">
    <source>
        <dbReference type="EMBL" id="KAK6619758.1"/>
    </source>
</evidence>
<sequence length="59" mass="6585">LKNNNKQALAVFNLPLSPKFHHWTKKQLSKMDNDSGALDLPVANRQQKRVTVTETAGLA</sequence>
<evidence type="ECO:0000313" key="2">
    <source>
        <dbReference type="Proteomes" id="UP001372834"/>
    </source>
</evidence>
<comment type="caution">
    <text evidence="1">The sequence shown here is derived from an EMBL/GenBank/DDBJ whole genome shotgun (WGS) entry which is preliminary data.</text>
</comment>
<accession>A0AAN8P3Y0</accession>
<gene>
    <name evidence="1" type="ORF">RUM43_012522</name>
</gene>
<protein>
    <submittedName>
        <fullName evidence="1">Uncharacterized protein</fullName>
    </submittedName>
</protein>